<evidence type="ECO:0000313" key="3">
    <source>
        <dbReference type="Proteomes" id="UP001221757"/>
    </source>
</evidence>
<dbReference type="Proteomes" id="UP001221757">
    <property type="component" value="Unassembled WGS sequence"/>
</dbReference>
<evidence type="ECO:0000256" key="1">
    <source>
        <dbReference type="SAM" id="MobiDB-lite"/>
    </source>
</evidence>
<feature type="compositionally biased region" description="Acidic residues" evidence="1">
    <location>
        <begin position="90"/>
        <end position="120"/>
    </location>
</feature>
<feature type="region of interest" description="Disordered" evidence="1">
    <location>
        <begin position="47"/>
        <end position="124"/>
    </location>
</feature>
<accession>A0AAD7G6G7</accession>
<dbReference type="EMBL" id="JARKIE010000258">
    <property type="protein sequence ID" value="KAJ7660557.1"/>
    <property type="molecule type" value="Genomic_DNA"/>
</dbReference>
<comment type="caution">
    <text evidence="2">The sequence shown here is derived from an EMBL/GenBank/DDBJ whole genome shotgun (WGS) entry which is preliminary data.</text>
</comment>
<evidence type="ECO:0000313" key="2">
    <source>
        <dbReference type="EMBL" id="KAJ7660557.1"/>
    </source>
</evidence>
<feature type="region of interest" description="Disordered" evidence="1">
    <location>
        <begin position="330"/>
        <end position="395"/>
    </location>
</feature>
<organism evidence="2 3">
    <name type="scientific">Mycena rosella</name>
    <name type="common">Pink bonnet</name>
    <name type="synonym">Agaricus rosellus</name>
    <dbReference type="NCBI Taxonomy" id="1033263"/>
    <lineage>
        <taxon>Eukaryota</taxon>
        <taxon>Fungi</taxon>
        <taxon>Dikarya</taxon>
        <taxon>Basidiomycota</taxon>
        <taxon>Agaricomycotina</taxon>
        <taxon>Agaricomycetes</taxon>
        <taxon>Agaricomycetidae</taxon>
        <taxon>Agaricales</taxon>
        <taxon>Marasmiineae</taxon>
        <taxon>Mycenaceae</taxon>
        <taxon>Mycena</taxon>
    </lineage>
</organism>
<reference evidence="2" key="1">
    <citation type="submission" date="2023-03" db="EMBL/GenBank/DDBJ databases">
        <title>Massive genome expansion in bonnet fungi (Mycena s.s.) driven by repeated elements and novel gene families across ecological guilds.</title>
        <authorList>
            <consortium name="Lawrence Berkeley National Laboratory"/>
            <person name="Harder C.B."/>
            <person name="Miyauchi S."/>
            <person name="Viragh M."/>
            <person name="Kuo A."/>
            <person name="Thoen E."/>
            <person name="Andreopoulos B."/>
            <person name="Lu D."/>
            <person name="Skrede I."/>
            <person name="Drula E."/>
            <person name="Henrissat B."/>
            <person name="Morin E."/>
            <person name="Kohler A."/>
            <person name="Barry K."/>
            <person name="LaButti K."/>
            <person name="Morin E."/>
            <person name="Salamov A."/>
            <person name="Lipzen A."/>
            <person name="Mereny Z."/>
            <person name="Hegedus B."/>
            <person name="Baldrian P."/>
            <person name="Stursova M."/>
            <person name="Weitz H."/>
            <person name="Taylor A."/>
            <person name="Grigoriev I.V."/>
            <person name="Nagy L.G."/>
            <person name="Martin F."/>
            <person name="Kauserud H."/>
        </authorList>
    </citation>
    <scope>NUCLEOTIDE SEQUENCE</scope>
    <source>
        <strain evidence="2">CBHHK067</strain>
    </source>
</reference>
<name>A0AAD7G6G7_MYCRO</name>
<dbReference type="AlphaFoldDB" id="A0AAD7G6G7"/>
<proteinExistence type="predicted"/>
<gene>
    <name evidence="2" type="ORF">B0H17DRAFT_1144927</name>
</gene>
<protein>
    <submittedName>
        <fullName evidence="2">Uncharacterized protein</fullName>
    </submittedName>
</protein>
<sequence>MDTGLEQLPTPPAGTKKCNKPWCCTWIPINACYGGCDSCRTIHSQNQRRYKQKKKATADDNTTTSSKRKQRPSLSSTNNRPAVRPRTDQSCEDDIQASLGADEEDSDDGRPWDDEEDEDVDKGGKCFSDAKSFFDTLRAEFRGGKAVDFSGSYTLHADPLVSPKKRIKMVAAEIWKVGGYRFTYLCGNYIGLKTTKRLKPGWSAQEKSKASQDPDVRNRDTLGMKRYRCRSKLAISCCTNEDDSQLTMSIQLRHRVKHTPYVDVAMPEAALDIIRKNAEWSTLVELVGKVVTFVHTDFGLSPIFDLQPPASEHLCDLTCLINTDATKKRQGVGRCGRGCGHGHGRGRGGTTGGRARKENDIPESESEPEASTGVDTSDEDDVPNYENDPLANENPAEALRRSSQLLIHGQKYLQPLKRILEVGNSQADFIFA</sequence>
<keyword evidence="3" id="KW-1185">Reference proteome</keyword>